<dbReference type="SUPFAM" id="SSF55248">
    <property type="entry name" value="PCD-like"/>
    <property type="match status" value="1"/>
</dbReference>
<dbReference type="CDD" id="cd00913">
    <property type="entry name" value="PCD_DCoH_subfamily_a"/>
    <property type="match status" value="1"/>
</dbReference>
<dbReference type="EC" id="4.2.1.96" evidence="4"/>
<organism evidence="5 6">
    <name type="scientific">Litoribrevibacter euphylliae</name>
    <dbReference type="NCBI Taxonomy" id="1834034"/>
    <lineage>
        <taxon>Bacteria</taxon>
        <taxon>Pseudomonadati</taxon>
        <taxon>Pseudomonadota</taxon>
        <taxon>Gammaproteobacteria</taxon>
        <taxon>Oceanospirillales</taxon>
        <taxon>Oceanospirillaceae</taxon>
        <taxon>Litoribrevibacter</taxon>
    </lineage>
</organism>
<dbReference type="Proteomes" id="UP001595476">
    <property type="component" value="Unassembled WGS sequence"/>
</dbReference>
<evidence type="ECO:0000256" key="4">
    <source>
        <dbReference type="HAMAP-Rule" id="MF_00434"/>
    </source>
</evidence>
<dbReference type="EMBL" id="JBHRSZ010000009">
    <property type="protein sequence ID" value="MFC3153445.1"/>
    <property type="molecule type" value="Genomic_DNA"/>
</dbReference>
<comment type="catalytic activity">
    <reaction evidence="1 4">
        <text>(4aS,6R)-4a-hydroxy-L-erythro-5,6,7,8-tetrahydrobiopterin = (6R)-L-erythro-6,7-dihydrobiopterin + H2O</text>
        <dbReference type="Rhea" id="RHEA:11920"/>
        <dbReference type="ChEBI" id="CHEBI:15377"/>
        <dbReference type="ChEBI" id="CHEBI:15642"/>
        <dbReference type="ChEBI" id="CHEBI:43120"/>
        <dbReference type="EC" id="4.2.1.96"/>
    </reaction>
</comment>
<evidence type="ECO:0000256" key="3">
    <source>
        <dbReference type="ARBA" id="ARBA00023239"/>
    </source>
</evidence>
<proteinExistence type="inferred from homology"/>
<dbReference type="InterPro" id="IPR001533">
    <property type="entry name" value="Pterin_deHydtase"/>
</dbReference>
<name>A0ABV7HLV8_9GAMM</name>
<dbReference type="RefSeq" id="WP_386723365.1">
    <property type="nucleotide sequence ID" value="NZ_JBHRSZ010000009.1"/>
</dbReference>
<sequence length="115" mass="13132">MSDSELHQQSCEACQAGAPLVDPKDFPELLKQLSGWEVVSLDGVNQLQRTYTFKNFVDALTFTNKFGALAEEYNHHPEIRTEWGKVTVFWWTHKISGLHKNDFIMAAKSDQLYVG</sequence>
<dbReference type="NCBIfam" id="NF002016">
    <property type="entry name" value="PRK00823.1-1"/>
    <property type="match status" value="1"/>
</dbReference>
<dbReference type="HAMAP" id="MF_00434">
    <property type="entry name" value="Pterin_4_alpha"/>
    <property type="match status" value="1"/>
</dbReference>
<evidence type="ECO:0000256" key="2">
    <source>
        <dbReference type="ARBA" id="ARBA00006472"/>
    </source>
</evidence>
<dbReference type="PANTHER" id="PTHR42805:SF1">
    <property type="entry name" value="PTERIN-4-ALPHA-CARBINOLAMINE DEHYDRATASE-RELATED"/>
    <property type="match status" value="1"/>
</dbReference>
<gene>
    <name evidence="5" type="ORF">ACFOEK_20560</name>
</gene>
<protein>
    <recommendedName>
        <fullName evidence="4">Putative pterin-4-alpha-carbinolamine dehydratase</fullName>
        <shortName evidence="4">PHS</shortName>
        <ecNumber evidence="4">4.2.1.96</ecNumber>
    </recommendedName>
    <alternativeName>
        <fullName evidence="4">4-alpha-hydroxy-tetrahydropterin dehydratase</fullName>
    </alternativeName>
    <alternativeName>
        <fullName evidence="4">Pterin carbinolamine dehydratase</fullName>
        <shortName evidence="4">PCD</shortName>
    </alternativeName>
</protein>
<evidence type="ECO:0000313" key="6">
    <source>
        <dbReference type="Proteomes" id="UP001595476"/>
    </source>
</evidence>
<comment type="similarity">
    <text evidence="2 4">Belongs to the pterin-4-alpha-carbinolamine dehydratase family.</text>
</comment>
<accession>A0ABV7HLV8</accession>
<dbReference type="Pfam" id="PF01329">
    <property type="entry name" value="Pterin_4a"/>
    <property type="match status" value="1"/>
</dbReference>
<reference evidence="6" key="1">
    <citation type="journal article" date="2019" name="Int. J. Syst. Evol. Microbiol.">
        <title>The Global Catalogue of Microorganisms (GCM) 10K type strain sequencing project: providing services to taxonomists for standard genome sequencing and annotation.</title>
        <authorList>
            <consortium name="The Broad Institute Genomics Platform"/>
            <consortium name="The Broad Institute Genome Sequencing Center for Infectious Disease"/>
            <person name="Wu L."/>
            <person name="Ma J."/>
        </authorList>
    </citation>
    <scope>NUCLEOTIDE SEQUENCE [LARGE SCALE GENOMIC DNA]</scope>
    <source>
        <strain evidence="6">KCTC 52438</strain>
    </source>
</reference>
<dbReference type="GO" id="GO:0008124">
    <property type="term" value="F:4-alpha-hydroxytetrahydrobiopterin dehydratase activity"/>
    <property type="evidence" value="ECO:0007669"/>
    <property type="project" value="UniProtKB-EC"/>
</dbReference>
<dbReference type="InterPro" id="IPR050376">
    <property type="entry name" value="Pterin-4-alpha-carb_dehyd"/>
</dbReference>
<keyword evidence="3 4" id="KW-0456">Lyase</keyword>
<dbReference type="Gene3D" id="3.30.1360.20">
    <property type="entry name" value="Transcriptional coactivator/pterin dehydratase"/>
    <property type="match status" value="1"/>
</dbReference>
<dbReference type="InterPro" id="IPR036428">
    <property type="entry name" value="PCD_sf"/>
</dbReference>
<evidence type="ECO:0000256" key="1">
    <source>
        <dbReference type="ARBA" id="ARBA00001554"/>
    </source>
</evidence>
<evidence type="ECO:0000313" key="5">
    <source>
        <dbReference type="EMBL" id="MFC3153445.1"/>
    </source>
</evidence>
<comment type="caution">
    <text evidence="5">The sequence shown here is derived from an EMBL/GenBank/DDBJ whole genome shotgun (WGS) entry which is preliminary data.</text>
</comment>
<dbReference type="PANTHER" id="PTHR42805">
    <property type="entry name" value="PTERIN-4-ALPHA-CARBINOLAMINE DEHYDRATASE-RELATED"/>
    <property type="match status" value="1"/>
</dbReference>
<keyword evidence="6" id="KW-1185">Reference proteome</keyword>